<reference evidence="8" key="3">
    <citation type="submission" date="2023-06" db="EMBL/GenBank/DDBJ databases">
        <title>Pangenomics reveal diversification of enzyme families and niche specialization in globally abundant SAR202 bacteria.</title>
        <authorList>
            <person name="Saw J.H.W."/>
        </authorList>
    </citation>
    <scope>NUCLEOTIDE SEQUENCE [LARGE SCALE GENOMIC DNA]</scope>
    <source>
        <strain evidence="8">JH1073</strain>
    </source>
</reference>
<evidence type="ECO:0000313" key="9">
    <source>
        <dbReference type="Proteomes" id="UP001321249"/>
    </source>
</evidence>
<proteinExistence type="predicted"/>
<dbReference type="InterPro" id="IPR011075">
    <property type="entry name" value="TetR_C"/>
</dbReference>
<evidence type="ECO:0000256" key="3">
    <source>
        <dbReference type="ARBA" id="ARBA00023163"/>
    </source>
</evidence>
<gene>
    <name evidence="6" type="ORF">GKO46_13795</name>
    <name evidence="7" type="ORF">GKO48_09230</name>
</gene>
<evidence type="ECO:0000259" key="5">
    <source>
        <dbReference type="PROSITE" id="PS50977"/>
    </source>
</evidence>
<dbReference type="Gene3D" id="1.10.357.10">
    <property type="entry name" value="Tetracycline Repressor, domain 2"/>
    <property type="match status" value="1"/>
</dbReference>
<dbReference type="InterPro" id="IPR036271">
    <property type="entry name" value="Tet_transcr_reg_TetR-rel_C_sf"/>
</dbReference>
<dbReference type="PROSITE" id="PS50977">
    <property type="entry name" value="HTH_TETR_2"/>
    <property type="match status" value="1"/>
</dbReference>
<dbReference type="AlphaFoldDB" id="A0AAJ5ZEK0"/>
<dbReference type="Gene3D" id="1.10.10.60">
    <property type="entry name" value="Homeodomain-like"/>
    <property type="match status" value="1"/>
</dbReference>
<keyword evidence="8" id="KW-1185">Reference proteome</keyword>
<feature type="domain" description="HTH tetR-type" evidence="5">
    <location>
        <begin position="6"/>
        <end position="66"/>
    </location>
</feature>
<dbReference type="Proteomes" id="UP001219901">
    <property type="component" value="Chromosome"/>
</dbReference>
<keyword evidence="1" id="KW-0805">Transcription regulation</keyword>
<evidence type="ECO:0000313" key="8">
    <source>
        <dbReference type="Proteomes" id="UP001219901"/>
    </source>
</evidence>
<dbReference type="EMBL" id="WMBE01000008">
    <property type="protein sequence ID" value="MDG0868132.1"/>
    <property type="molecule type" value="Genomic_DNA"/>
</dbReference>
<dbReference type="InterPro" id="IPR009057">
    <property type="entry name" value="Homeodomain-like_sf"/>
</dbReference>
<name>A0AAJ5ZEK0_9CHLR</name>
<evidence type="ECO:0000313" key="6">
    <source>
        <dbReference type="EMBL" id="MDG0868132.1"/>
    </source>
</evidence>
<dbReference type="InterPro" id="IPR001647">
    <property type="entry name" value="HTH_TetR"/>
</dbReference>
<organism evidence="7 8">
    <name type="scientific">Candidatus Lucifugimonas marina</name>
    <dbReference type="NCBI Taxonomy" id="3038979"/>
    <lineage>
        <taxon>Bacteria</taxon>
        <taxon>Bacillati</taxon>
        <taxon>Chloroflexota</taxon>
        <taxon>Dehalococcoidia</taxon>
        <taxon>SAR202 cluster</taxon>
        <taxon>Candidatus Lucifugimonadales</taxon>
        <taxon>Candidatus Lucifugimonadaceae</taxon>
        <taxon>Candidatus Lucifugimonas</taxon>
    </lineage>
</organism>
<dbReference type="SUPFAM" id="SSF48498">
    <property type="entry name" value="Tetracyclin repressor-like, C-terminal domain"/>
    <property type="match status" value="1"/>
</dbReference>
<dbReference type="PRINTS" id="PR00455">
    <property type="entry name" value="HTHTETR"/>
</dbReference>
<dbReference type="RefSeq" id="WP_342827245.1">
    <property type="nucleotide sequence ID" value="NZ_CP046146.1"/>
</dbReference>
<dbReference type="PANTHER" id="PTHR47506:SF1">
    <property type="entry name" value="HTH-TYPE TRANSCRIPTIONAL REGULATOR YJDC"/>
    <property type="match status" value="1"/>
</dbReference>
<evidence type="ECO:0000256" key="1">
    <source>
        <dbReference type="ARBA" id="ARBA00023015"/>
    </source>
</evidence>
<dbReference type="PANTHER" id="PTHR47506">
    <property type="entry name" value="TRANSCRIPTIONAL REGULATORY PROTEIN"/>
    <property type="match status" value="1"/>
</dbReference>
<evidence type="ECO:0000256" key="4">
    <source>
        <dbReference type="PROSITE-ProRule" id="PRU00335"/>
    </source>
</evidence>
<dbReference type="SUPFAM" id="SSF46689">
    <property type="entry name" value="Homeodomain-like"/>
    <property type="match status" value="1"/>
</dbReference>
<dbReference type="EMBL" id="CP046147">
    <property type="protein sequence ID" value="WFG39793.1"/>
    <property type="molecule type" value="Genomic_DNA"/>
</dbReference>
<sequence length="201" mass="22101">MAGIKKYDRIELLDKAIELFRMRGYNGTSTADLVEELGVNRKSMYSEFGSKQELFETALKRYGEHHLSNVIAPIESPNANADSIRAAFTGYAEASGGWAKGRGCLLCNTAVERGSLDPAIGQYVDAYFERLNHGFRRALENARLVGDMDQEANLDELAAFFTTSLVGVAASIRGEAKPEQVRAGCNVAIRVLESYRPELTV</sequence>
<dbReference type="Proteomes" id="UP001321249">
    <property type="component" value="Unassembled WGS sequence"/>
</dbReference>
<dbReference type="GO" id="GO:0003677">
    <property type="term" value="F:DNA binding"/>
    <property type="evidence" value="ECO:0007669"/>
    <property type="project" value="UniProtKB-UniRule"/>
</dbReference>
<dbReference type="Pfam" id="PF00440">
    <property type="entry name" value="TetR_N"/>
    <property type="match status" value="1"/>
</dbReference>
<reference evidence="8 9" key="1">
    <citation type="submission" date="2019-11" db="EMBL/GenBank/DDBJ databases">
        <authorList>
            <person name="Cho J.-C."/>
        </authorList>
    </citation>
    <scope>NUCLEOTIDE SEQUENCE [LARGE SCALE GENOMIC DNA]</scope>
    <source>
        <strain evidence="7 8">JH1073</strain>
        <strain evidence="6 9">JH702</strain>
    </source>
</reference>
<evidence type="ECO:0000313" key="7">
    <source>
        <dbReference type="EMBL" id="WFG39793.1"/>
    </source>
</evidence>
<reference evidence="7" key="2">
    <citation type="journal article" date="2023" name="Nat. Commun.">
        <title>Cultivation of marine bacteria of the SAR202 clade.</title>
        <authorList>
            <person name="Lim Y."/>
            <person name="Seo J.H."/>
            <person name="Giovannoni S.J."/>
            <person name="Kang I."/>
            <person name="Cho J.C."/>
        </authorList>
    </citation>
    <scope>NUCLEOTIDE SEQUENCE</scope>
    <source>
        <strain evidence="7">JH1073</strain>
    </source>
</reference>
<dbReference type="Pfam" id="PF16925">
    <property type="entry name" value="TetR_C_13"/>
    <property type="match status" value="1"/>
</dbReference>
<evidence type="ECO:0000256" key="2">
    <source>
        <dbReference type="ARBA" id="ARBA00023125"/>
    </source>
</evidence>
<keyword evidence="3" id="KW-0804">Transcription</keyword>
<feature type="DNA-binding region" description="H-T-H motif" evidence="4">
    <location>
        <begin position="29"/>
        <end position="48"/>
    </location>
</feature>
<accession>A0AAJ5ZEK0</accession>
<keyword evidence="2 4" id="KW-0238">DNA-binding</keyword>
<protein>
    <submittedName>
        <fullName evidence="7">TetR family transcriptional regulator</fullName>
    </submittedName>
</protein>